<dbReference type="EMBL" id="MUGW01000052">
    <property type="protein sequence ID" value="OXA85329.1"/>
    <property type="molecule type" value="Genomic_DNA"/>
</dbReference>
<reference evidence="13 14" key="1">
    <citation type="submission" date="2016-11" db="EMBL/GenBank/DDBJ databases">
        <title>Whole genomes of Flavobacteriaceae.</title>
        <authorList>
            <person name="Stine C."/>
            <person name="Li C."/>
            <person name="Tadesse D."/>
        </authorList>
    </citation>
    <scope>NUCLEOTIDE SEQUENCE [LARGE SCALE GENOMIC DNA]</scope>
    <source>
        <strain evidence="13 14">DSM 18292</strain>
    </source>
</reference>
<dbReference type="CDD" id="cd00075">
    <property type="entry name" value="HATPase"/>
    <property type="match status" value="1"/>
</dbReference>
<dbReference type="InterPro" id="IPR003661">
    <property type="entry name" value="HisK_dim/P_dom"/>
</dbReference>
<protein>
    <recommendedName>
        <fullName evidence="3">histidine kinase</fullName>
        <ecNumber evidence="3">2.7.13.3</ecNumber>
    </recommendedName>
</protein>
<evidence type="ECO:0000256" key="4">
    <source>
        <dbReference type="ARBA" id="ARBA00022475"/>
    </source>
</evidence>
<dbReference type="RefSeq" id="WP_089051572.1">
    <property type="nucleotide sequence ID" value="NZ_FXTV01000024.1"/>
</dbReference>
<feature type="transmembrane region" description="Helical" evidence="11">
    <location>
        <begin position="9"/>
        <end position="27"/>
    </location>
</feature>
<keyword evidence="8 13" id="KW-0418">Kinase</keyword>
<evidence type="ECO:0000256" key="6">
    <source>
        <dbReference type="ARBA" id="ARBA00022679"/>
    </source>
</evidence>
<dbReference type="PANTHER" id="PTHR45453:SF2">
    <property type="entry name" value="HISTIDINE KINASE"/>
    <property type="match status" value="1"/>
</dbReference>
<dbReference type="InterPro" id="IPR003594">
    <property type="entry name" value="HATPase_dom"/>
</dbReference>
<keyword evidence="14" id="KW-1185">Reference proteome</keyword>
<evidence type="ECO:0000256" key="5">
    <source>
        <dbReference type="ARBA" id="ARBA00022553"/>
    </source>
</evidence>
<dbReference type="SUPFAM" id="SSF55874">
    <property type="entry name" value="ATPase domain of HSP90 chaperone/DNA topoisomerase II/histidine kinase"/>
    <property type="match status" value="1"/>
</dbReference>
<evidence type="ECO:0000256" key="9">
    <source>
        <dbReference type="ARBA" id="ARBA00022989"/>
    </source>
</evidence>
<comment type="subcellular location">
    <subcellularLocation>
        <location evidence="2">Cell membrane</location>
        <topology evidence="2">Multi-pass membrane protein</topology>
    </subcellularLocation>
</comment>
<dbReference type="PRINTS" id="PR00344">
    <property type="entry name" value="BCTRLSENSOR"/>
</dbReference>
<organism evidence="13 14">
    <name type="scientific">Flavobacterium hercynium</name>
    <dbReference type="NCBI Taxonomy" id="387094"/>
    <lineage>
        <taxon>Bacteria</taxon>
        <taxon>Pseudomonadati</taxon>
        <taxon>Bacteroidota</taxon>
        <taxon>Flavobacteriia</taxon>
        <taxon>Flavobacteriales</taxon>
        <taxon>Flavobacteriaceae</taxon>
        <taxon>Flavobacterium</taxon>
    </lineage>
</organism>
<accession>A0A226GTG1</accession>
<dbReference type="InterPro" id="IPR004358">
    <property type="entry name" value="Sig_transdc_His_kin-like_C"/>
</dbReference>
<dbReference type="InterPro" id="IPR050351">
    <property type="entry name" value="BphY/WalK/GraS-like"/>
</dbReference>
<sequence length="420" mass="49023">MKINKLNSIILLGLIAIIGILIAQLLWTKEAFTLEQKKLSQKTHIALLEVTKKLYEGTNHELPAQNPVQKIANDYYIVNVDNDFEPDILEFYLKNEFKKMNITTDFEYAMYNCQSDEMIYGNYISLSQNNRVKQSVYFPKHKNLVYYFAVRFPNETSYLFSSMRFWFVLSLALIFILLIYVYSIFTLLQQKKYSELQRDFINNMTHEFKTPLSSILIASKYLIAQNPIKEDKKLLTYTDIIIKQSNKLNHHIEKILNVAKSDYTTLELKPESVLVIPILEETIDNIVLKYPEAKIKIDTLSNDYTIETDVFHFSNLVYNLLDNAVKYCEEQPEITITLKEEKTTLKIAFIDNGIGINNKKISSIFDKFYRIQNSKSNEVAGFGLGLYYVKNICELQNWKIYALNNVEKGVTIHLSIPYKK</sequence>
<evidence type="ECO:0000256" key="11">
    <source>
        <dbReference type="SAM" id="Phobius"/>
    </source>
</evidence>
<dbReference type="SMART" id="SM00388">
    <property type="entry name" value="HisKA"/>
    <property type="match status" value="1"/>
</dbReference>
<keyword evidence="9 11" id="KW-1133">Transmembrane helix</keyword>
<comment type="caution">
    <text evidence="13">The sequence shown here is derived from an EMBL/GenBank/DDBJ whole genome shotgun (WGS) entry which is preliminary data.</text>
</comment>
<dbReference type="EC" id="2.7.13.3" evidence="3"/>
<dbReference type="OrthoDB" id="1933776at2"/>
<evidence type="ECO:0000313" key="13">
    <source>
        <dbReference type="EMBL" id="OXA85329.1"/>
    </source>
</evidence>
<comment type="catalytic activity">
    <reaction evidence="1">
        <text>ATP + protein L-histidine = ADP + protein N-phospho-L-histidine.</text>
        <dbReference type="EC" id="2.7.13.3"/>
    </reaction>
</comment>
<dbReference type="InterPro" id="IPR005467">
    <property type="entry name" value="His_kinase_dom"/>
</dbReference>
<dbReference type="Gene3D" id="1.10.287.130">
    <property type="match status" value="1"/>
</dbReference>
<evidence type="ECO:0000256" key="7">
    <source>
        <dbReference type="ARBA" id="ARBA00022692"/>
    </source>
</evidence>
<dbReference type="GO" id="GO:0000155">
    <property type="term" value="F:phosphorelay sensor kinase activity"/>
    <property type="evidence" value="ECO:0007669"/>
    <property type="project" value="InterPro"/>
</dbReference>
<dbReference type="CDD" id="cd00082">
    <property type="entry name" value="HisKA"/>
    <property type="match status" value="1"/>
</dbReference>
<evidence type="ECO:0000256" key="2">
    <source>
        <dbReference type="ARBA" id="ARBA00004651"/>
    </source>
</evidence>
<dbReference type="PROSITE" id="PS50109">
    <property type="entry name" value="HIS_KIN"/>
    <property type="match status" value="1"/>
</dbReference>
<keyword evidence="5" id="KW-0597">Phosphoprotein</keyword>
<dbReference type="GO" id="GO:0016036">
    <property type="term" value="P:cellular response to phosphate starvation"/>
    <property type="evidence" value="ECO:0007669"/>
    <property type="project" value="TreeGrafter"/>
</dbReference>
<dbReference type="InterPro" id="IPR036097">
    <property type="entry name" value="HisK_dim/P_sf"/>
</dbReference>
<gene>
    <name evidence="13" type="ORF">B0A66_19685</name>
</gene>
<dbReference type="GO" id="GO:0004721">
    <property type="term" value="F:phosphoprotein phosphatase activity"/>
    <property type="evidence" value="ECO:0007669"/>
    <property type="project" value="TreeGrafter"/>
</dbReference>
<evidence type="ECO:0000259" key="12">
    <source>
        <dbReference type="PROSITE" id="PS50109"/>
    </source>
</evidence>
<evidence type="ECO:0000313" key="14">
    <source>
        <dbReference type="Proteomes" id="UP000198345"/>
    </source>
</evidence>
<evidence type="ECO:0000256" key="3">
    <source>
        <dbReference type="ARBA" id="ARBA00012438"/>
    </source>
</evidence>
<dbReference type="SMART" id="SM00387">
    <property type="entry name" value="HATPase_c"/>
    <property type="match status" value="1"/>
</dbReference>
<dbReference type="InterPro" id="IPR036890">
    <property type="entry name" value="HATPase_C_sf"/>
</dbReference>
<proteinExistence type="predicted"/>
<dbReference type="Proteomes" id="UP000198345">
    <property type="component" value="Unassembled WGS sequence"/>
</dbReference>
<evidence type="ECO:0000256" key="8">
    <source>
        <dbReference type="ARBA" id="ARBA00022777"/>
    </source>
</evidence>
<feature type="domain" description="Histidine kinase" evidence="12">
    <location>
        <begin position="203"/>
        <end position="420"/>
    </location>
</feature>
<dbReference type="Gene3D" id="3.30.565.10">
    <property type="entry name" value="Histidine kinase-like ATPase, C-terminal domain"/>
    <property type="match status" value="1"/>
</dbReference>
<evidence type="ECO:0000256" key="10">
    <source>
        <dbReference type="ARBA" id="ARBA00023136"/>
    </source>
</evidence>
<dbReference type="SUPFAM" id="SSF47384">
    <property type="entry name" value="Homodimeric domain of signal transducing histidine kinase"/>
    <property type="match status" value="1"/>
</dbReference>
<dbReference type="Pfam" id="PF00512">
    <property type="entry name" value="HisKA"/>
    <property type="match status" value="1"/>
</dbReference>
<dbReference type="PANTHER" id="PTHR45453">
    <property type="entry name" value="PHOSPHATE REGULON SENSOR PROTEIN PHOR"/>
    <property type="match status" value="1"/>
</dbReference>
<dbReference type="AlphaFoldDB" id="A0A226GTG1"/>
<evidence type="ECO:0000256" key="1">
    <source>
        <dbReference type="ARBA" id="ARBA00000085"/>
    </source>
</evidence>
<feature type="transmembrane region" description="Helical" evidence="11">
    <location>
        <begin position="165"/>
        <end position="188"/>
    </location>
</feature>
<keyword evidence="6" id="KW-0808">Transferase</keyword>
<keyword evidence="7 11" id="KW-0812">Transmembrane</keyword>
<keyword evidence="4" id="KW-1003">Cell membrane</keyword>
<dbReference type="GO" id="GO:0005886">
    <property type="term" value="C:plasma membrane"/>
    <property type="evidence" value="ECO:0007669"/>
    <property type="project" value="UniProtKB-SubCell"/>
</dbReference>
<keyword evidence="10 11" id="KW-0472">Membrane</keyword>
<name>A0A226GTG1_9FLAO</name>
<dbReference type="Pfam" id="PF02518">
    <property type="entry name" value="HATPase_c"/>
    <property type="match status" value="1"/>
</dbReference>